<evidence type="ECO:0000259" key="2">
    <source>
        <dbReference type="Pfam" id="PF06159"/>
    </source>
</evidence>
<reference evidence="4 5" key="1">
    <citation type="submission" date="2014-04" db="EMBL/GenBank/DDBJ databases">
        <authorList>
            <consortium name="DOE Joint Genome Institute"/>
            <person name="Kuo A."/>
            <person name="Girlanda M."/>
            <person name="Perotto S."/>
            <person name="Kohler A."/>
            <person name="Nagy L.G."/>
            <person name="Floudas D."/>
            <person name="Copeland A."/>
            <person name="Barry K.W."/>
            <person name="Cichocki N."/>
            <person name="Veneault-Fourrey C."/>
            <person name="LaButti K."/>
            <person name="Lindquist E.A."/>
            <person name="Lipzen A."/>
            <person name="Lundell T."/>
            <person name="Morin E."/>
            <person name="Murat C."/>
            <person name="Sun H."/>
            <person name="Tunlid A."/>
            <person name="Henrissat B."/>
            <person name="Grigoriev I.V."/>
            <person name="Hibbett D.S."/>
            <person name="Martin F."/>
            <person name="Nordberg H.P."/>
            <person name="Cantor M.N."/>
            <person name="Hua S.X."/>
        </authorList>
    </citation>
    <scope>NUCLEOTIDE SEQUENCE [LARGE SCALE GENOMIC DNA]</scope>
    <source>
        <strain evidence="4 5">MUT 4182</strain>
    </source>
</reference>
<accession>A0A0C3QR63</accession>
<sequence length="664" mass="72244">MEISHLLSLKVMRVSKPTLATSPQPFFSTSPSLSAHSSASLLSLQGSRPLPGHPKTLRDFSLTELLTLPSTFGAISLGETFSSAFCINNECEVEVAGVHLRMEIQTTTTKLLLADFGGLEKTLKPGESLEGVIGHEIKELNQHVLACTVSYLLPDVLGNNHNTGPPENPDRPNLRVFRKFYKFTVSNPLSVKTKVHVPKSPTALMSRTEREKVFLEVHVQNLTSEPLCFEKMKLDCVEGWTVEDANLWDSDAHSEDSPRDSTLSTTTVFSGAMAIMQPQDTRQYLFILSPKPEAIPEFPVIHQPGNVIPLGRLDISWRTGRLLTSVLSRRIPLLPMPPPAPAIPPHLQQTPRPQSPGPNAYRPSSPAFRVRNQPTARPQSPGTSHSALPSANPQYIVRPDIEVDLVINSIPYDGISIEEPFSIDFTLTTSALLPIPRDRVLCFVVQHILPPRPAAISQSLAHAIQQTNAPLPSTPEPKSPPPPAPYALRRSLSTLSLARRSESTAWGDTGSPSIMTESGAATPVNRRLSRSSLPSPFRVDAVASAAKSGQPSEMTRKEESAVMFLGSSVVKLPAFRLNAADASPSSPPPKSPEPTAEGTLVFSLEYVALREGFCPIGGLRVLLVEDREVAVDGDVGEDNSITRMEPKVIKEWDSIGEIWAKGLS</sequence>
<dbReference type="Proteomes" id="UP000054248">
    <property type="component" value="Unassembled WGS sequence"/>
</dbReference>
<dbReference type="Pfam" id="PF23647">
    <property type="entry name" value="TRAPPC13_M"/>
    <property type="match status" value="1"/>
</dbReference>
<dbReference type="HOGENOM" id="CLU_390303_0_0_1"/>
<feature type="domain" description="Trafficking protein particle complex subunit 13 middle" evidence="3">
    <location>
        <begin position="189"/>
        <end position="332"/>
    </location>
</feature>
<dbReference type="InterPro" id="IPR010378">
    <property type="entry name" value="TRAPPC13"/>
</dbReference>
<evidence type="ECO:0000313" key="5">
    <source>
        <dbReference type="Proteomes" id="UP000054248"/>
    </source>
</evidence>
<evidence type="ECO:0000313" key="4">
    <source>
        <dbReference type="EMBL" id="KIO30209.1"/>
    </source>
</evidence>
<feature type="domain" description="Trafficking protein particle complex subunit 13 N-terminal" evidence="2">
    <location>
        <begin position="5"/>
        <end position="185"/>
    </location>
</feature>
<dbReference type="OrthoDB" id="10250284at2759"/>
<reference evidence="5" key="2">
    <citation type="submission" date="2015-01" db="EMBL/GenBank/DDBJ databases">
        <title>Evolutionary Origins and Diversification of the Mycorrhizal Mutualists.</title>
        <authorList>
            <consortium name="DOE Joint Genome Institute"/>
            <consortium name="Mycorrhizal Genomics Consortium"/>
            <person name="Kohler A."/>
            <person name="Kuo A."/>
            <person name="Nagy L.G."/>
            <person name="Floudas D."/>
            <person name="Copeland A."/>
            <person name="Barry K.W."/>
            <person name="Cichocki N."/>
            <person name="Veneault-Fourrey C."/>
            <person name="LaButti K."/>
            <person name="Lindquist E.A."/>
            <person name="Lipzen A."/>
            <person name="Lundell T."/>
            <person name="Morin E."/>
            <person name="Murat C."/>
            <person name="Riley R."/>
            <person name="Ohm R."/>
            <person name="Sun H."/>
            <person name="Tunlid A."/>
            <person name="Henrissat B."/>
            <person name="Grigoriev I.V."/>
            <person name="Hibbett D.S."/>
            <person name="Martin F."/>
        </authorList>
    </citation>
    <scope>NUCLEOTIDE SEQUENCE [LARGE SCALE GENOMIC DNA]</scope>
    <source>
        <strain evidence="5">MUT 4182</strain>
    </source>
</reference>
<protein>
    <recommendedName>
        <fullName evidence="6">DUF974-domain-containing protein</fullName>
    </recommendedName>
</protein>
<feature type="region of interest" description="Disordered" evidence="1">
    <location>
        <begin position="499"/>
        <end position="532"/>
    </location>
</feature>
<evidence type="ECO:0008006" key="6">
    <source>
        <dbReference type="Google" id="ProtNLM"/>
    </source>
</evidence>
<gene>
    <name evidence="4" type="ORF">M407DRAFT_224992</name>
</gene>
<organism evidence="4 5">
    <name type="scientific">Tulasnella calospora MUT 4182</name>
    <dbReference type="NCBI Taxonomy" id="1051891"/>
    <lineage>
        <taxon>Eukaryota</taxon>
        <taxon>Fungi</taxon>
        <taxon>Dikarya</taxon>
        <taxon>Basidiomycota</taxon>
        <taxon>Agaricomycotina</taxon>
        <taxon>Agaricomycetes</taxon>
        <taxon>Cantharellales</taxon>
        <taxon>Tulasnellaceae</taxon>
        <taxon>Tulasnella</taxon>
    </lineage>
</organism>
<dbReference type="InterPro" id="IPR055427">
    <property type="entry name" value="TRAPPC13_N"/>
</dbReference>
<evidence type="ECO:0000256" key="1">
    <source>
        <dbReference type="SAM" id="MobiDB-lite"/>
    </source>
</evidence>
<dbReference type="AlphaFoldDB" id="A0A0C3QR63"/>
<name>A0A0C3QR63_9AGAM</name>
<dbReference type="Pfam" id="PF06159">
    <property type="entry name" value="TRAPPC13_N"/>
    <property type="match status" value="1"/>
</dbReference>
<proteinExistence type="predicted"/>
<dbReference type="GO" id="GO:1990072">
    <property type="term" value="C:TRAPPIII protein complex"/>
    <property type="evidence" value="ECO:0007669"/>
    <property type="project" value="TreeGrafter"/>
</dbReference>
<dbReference type="STRING" id="1051891.A0A0C3QR63"/>
<dbReference type="InterPro" id="IPR055429">
    <property type="entry name" value="TRAPPC13_M"/>
</dbReference>
<dbReference type="EMBL" id="KN822974">
    <property type="protein sequence ID" value="KIO30209.1"/>
    <property type="molecule type" value="Genomic_DNA"/>
</dbReference>
<feature type="region of interest" description="Disordered" evidence="1">
    <location>
        <begin position="337"/>
        <end position="393"/>
    </location>
</feature>
<feature type="compositionally biased region" description="Polar residues" evidence="1">
    <location>
        <begin position="503"/>
        <end position="516"/>
    </location>
</feature>
<evidence type="ECO:0000259" key="3">
    <source>
        <dbReference type="Pfam" id="PF23647"/>
    </source>
</evidence>
<feature type="compositionally biased region" description="Polar residues" evidence="1">
    <location>
        <begin position="372"/>
        <end position="393"/>
    </location>
</feature>
<feature type="compositionally biased region" description="Pro residues" evidence="1">
    <location>
        <begin position="472"/>
        <end position="485"/>
    </location>
</feature>
<keyword evidence="5" id="KW-1185">Reference proteome</keyword>
<feature type="region of interest" description="Disordered" evidence="1">
    <location>
        <begin position="468"/>
        <end position="487"/>
    </location>
</feature>
<dbReference type="PANTHER" id="PTHR13134">
    <property type="entry name" value="TRAFFICKING PROTEIN PARTICLE COMPLEX SUBUNIT 13"/>
    <property type="match status" value="1"/>
</dbReference>
<dbReference type="PANTHER" id="PTHR13134:SF3">
    <property type="entry name" value="TRAFFICKING PROTEIN PARTICLE COMPLEX SUBUNIT 13"/>
    <property type="match status" value="1"/>
</dbReference>